<dbReference type="EMBL" id="CP029149">
    <property type="protein sequence ID" value="QHN64807.1"/>
    <property type="molecule type" value="Genomic_DNA"/>
</dbReference>
<reference evidence="1 2" key="1">
    <citation type="submission" date="2018-04" db="EMBL/GenBank/DDBJ databases">
        <title>Characteristic and Complete Genome Sequencing of A Novel Member of Infective Endocarditis Causative Bacteria: Bergeyella cardium QL-PH.</title>
        <authorList>
            <person name="Pan H."/>
            <person name="Sun E."/>
            <person name="Zhang Y."/>
        </authorList>
    </citation>
    <scope>NUCLEOTIDE SEQUENCE [LARGE SCALE GENOMIC DNA]</scope>
    <source>
        <strain evidence="1 2">HPQL</strain>
    </source>
</reference>
<dbReference type="RefSeq" id="WP_160223852.1">
    <property type="nucleotide sequence ID" value="NZ_CP029149.1"/>
</dbReference>
<sequence length="401" mass="47089">MKKFILMLSLISVMLSGQEINGIQLFNPNTNDHTPIISFGEQLVLKFDDLSNQSTVYRYTFKHFDRDWNDDNLFFTEYAKGNLNALIEHFQYSFNTHQKYTHYELQFPNEKMQPIISGNFEIIVYKDNPDKPLFTKRFCIVEKNANIGINVSRLQETKNSHLNQRIQVQVLGNNLTNNISSMSLSLMQNNNWQSMLTNLKPTSALGNKLLFQQMNLAFAGNNEFYYFNNRMIDQSFDTMAQAENREGVFHTHLHPVWTSPLSYQYQPDVNGAYYFRRTDTGIERNPDKEGDYSWVHFYLPSEPVNKNIFVLGGFNDFQPSKTNQMFYNETLKMYEAKIYLKQGFYNYILATQSPNEAPDYGEINGNFWQTENLYQALLYYRPFGKNYDAILSYGEFRTPIK</sequence>
<evidence type="ECO:0000313" key="1">
    <source>
        <dbReference type="EMBL" id="QHN64807.1"/>
    </source>
</evidence>
<organism evidence="1 2">
    <name type="scientific">Bergeyella cardium</name>
    <dbReference type="NCBI Taxonomy" id="1585976"/>
    <lineage>
        <taxon>Bacteria</taxon>
        <taxon>Pseudomonadati</taxon>
        <taxon>Bacteroidota</taxon>
        <taxon>Flavobacteriia</taxon>
        <taxon>Flavobacteriales</taxon>
        <taxon>Weeksellaceae</taxon>
        <taxon>Bergeyella</taxon>
    </lineage>
</organism>
<dbReference type="AlphaFoldDB" id="A0A6P1QUF6"/>
<name>A0A6P1QUF6_9FLAO</name>
<dbReference type="Proteomes" id="UP000464318">
    <property type="component" value="Chromosome"/>
</dbReference>
<dbReference type="KEGG" id="bcad:DBX24_02315"/>
<proteinExistence type="predicted"/>
<keyword evidence="2" id="KW-1185">Reference proteome</keyword>
<dbReference type="InterPro" id="IPR031345">
    <property type="entry name" value="T9SS_Plug_N"/>
</dbReference>
<dbReference type="Pfam" id="PF17116">
    <property type="entry name" value="T9SS_plug_1st"/>
    <property type="match status" value="1"/>
</dbReference>
<dbReference type="OrthoDB" id="1522602at2"/>
<gene>
    <name evidence="1" type="ORF">DBX24_02315</name>
</gene>
<evidence type="ECO:0000313" key="2">
    <source>
        <dbReference type="Proteomes" id="UP000464318"/>
    </source>
</evidence>
<accession>A0A6P1QUF6</accession>
<protein>
    <submittedName>
        <fullName evidence="1">DUF5103 domain-containing protein</fullName>
    </submittedName>
</protein>